<gene>
    <name evidence="2" type="ORF">EHAR0213_LOCUS8693</name>
</gene>
<evidence type="ECO:0000313" key="2">
    <source>
        <dbReference type="EMBL" id="CAE0349780.1"/>
    </source>
</evidence>
<reference evidence="2" key="1">
    <citation type="submission" date="2021-01" db="EMBL/GenBank/DDBJ databases">
        <authorList>
            <person name="Corre E."/>
            <person name="Pelletier E."/>
            <person name="Niang G."/>
            <person name="Scheremetjew M."/>
            <person name="Finn R."/>
            <person name="Kale V."/>
            <person name="Holt S."/>
            <person name="Cochrane G."/>
            <person name="Meng A."/>
            <person name="Brown T."/>
            <person name="Cohen L."/>
        </authorList>
    </citation>
    <scope>NUCLEOTIDE SEQUENCE</scope>
    <source>
        <strain evidence="2">FSP1.4</strain>
    </source>
</reference>
<feature type="chain" id="PRO_5031075170" evidence="1">
    <location>
        <begin position="24"/>
        <end position="184"/>
    </location>
</feature>
<dbReference type="AlphaFoldDB" id="A0A7S3JA48"/>
<sequence length="184" mass="20876">MIKINQQILILTIFVVIFGLSAKASFENSGAISNIDERTAGMLVQSLLANTTMSANPRARRYLESNVEFMHCPGPHSEIYDIDDDYSHVDPERITKNHDITLILEGVMNEDVHVDQLHVDVYWNGNIFHSEDHKLDESIEEQEPYELTFNWFVPGFAPSGAYLVDLFVRAQGQELGCERASFSL</sequence>
<dbReference type="EMBL" id="HBII01020997">
    <property type="protein sequence ID" value="CAE0349780.1"/>
    <property type="molecule type" value="Transcribed_RNA"/>
</dbReference>
<dbReference type="InterPro" id="IPR014756">
    <property type="entry name" value="Ig_E-set"/>
</dbReference>
<dbReference type="SUPFAM" id="SSF81296">
    <property type="entry name" value="E set domains"/>
    <property type="match status" value="1"/>
</dbReference>
<proteinExistence type="predicted"/>
<organism evidence="2">
    <name type="scientific">Euplotes harpa</name>
    <dbReference type="NCBI Taxonomy" id="151035"/>
    <lineage>
        <taxon>Eukaryota</taxon>
        <taxon>Sar</taxon>
        <taxon>Alveolata</taxon>
        <taxon>Ciliophora</taxon>
        <taxon>Intramacronucleata</taxon>
        <taxon>Spirotrichea</taxon>
        <taxon>Hypotrichia</taxon>
        <taxon>Euplotida</taxon>
        <taxon>Euplotidae</taxon>
        <taxon>Euplotes</taxon>
    </lineage>
</organism>
<evidence type="ECO:0000256" key="1">
    <source>
        <dbReference type="SAM" id="SignalP"/>
    </source>
</evidence>
<accession>A0A7S3JA48</accession>
<feature type="signal peptide" evidence="1">
    <location>
        <begin position="1"/>
        <end position="23"/>
    </location>
</feature>
<keyword evidence="1" id="KW-0732">Signal</keyword>
<protein>
    <submittedName>
        <fullName evidence="2">Uncharacterized protein</fullName>
    </submittedName>
</protein>
<name>A0A7S3JA48_9SPIT</name>